<feature type="signal peptide" evidence="2">
    <location>
        <begin position="1"/>
        <end position="27"/>
    </location>
</feature>
<evidence type="ECO:0000256" key="1">
    <source>
        <dbReference type="SAM" id="MobiDB-lite"/>
    </source>
</evidence>
<evidence type="ECO:0000256" key="2">
    <source>
        <dbReference type="SAM" id="SignalP"/>
    </source>
</evidence>
<evidence type="ECO:0000313" key="4">
    <source>
        <dbReference type="Proteomes" id="UP000278143"/>
    </source>
</evidence>
<reference evidence="4" key="1">
    <citation type="journal article" date="2018" name="Nat. Microbiol.">
        <title>Leveraging single-cell genomics to expand the fungal tree of life.</title>
        <authorList>
            <person name="Ahrendt S.R."/>
            <person name="Quandt C.A."/>
            <person name="Ciobanu D."/>
            <person name="Clum A."/>
            <person name="Salamov A."/>
            <person name="Andreopoulos B."/>
            <person name="Cheng J.F."/>
            <person name="Woyke T."/>
            <person name="Pelin A."/>
            <person name="Henrissat B."/>
            <person name="Reynolds N.K."/>
            <person name="Benny G.L."/>
            <person name="Smith M.E."/>
            <person name="James T.Y."/>
            <person name="Grigoriev I.V."/>
        </authorList>
    </citation>
    <scope>NUCLEOTIDE SEQUENCE [LARGE SCALE GENOMIC DNA]</scope>
    <source>
        <strain evidence="4">Benny S71-1</strain>
    </source>
</reference>
<accession>A0A4P9Z2Z8</accession>
<proteinExistence type="predicted"/>
<feature type="region of interest" description="Disordered" evidence="1">
    <location>
        <begin position="157"/>
        <end position="191"/>
    </location>
</feature>
<feature type="compositionally biased region" description="Gly residues" evidence="1">
    <location>
        <begin position="163"/>
        <end position="175"/>
    </location>
</feature>
<feature type="compositionally biased region" description="Low complexity" evidence="1">
    <location>
        <begin position="176"/>
        <end position="185"/>
    </location>
</feature>
<dbReference type="EMBL" id="KZ989449">
    <property type="protein sequence ID" value="RKP26342.1"/>
    <property type="molecule type" value="Genomic_DNA"/>
</dbReference>
<keyword evidence="2" id="KW-0732">Signal</keyword>
<organism evidence="3 4">
    <name type="scientific">Syncephalis pseudoplumigaleata</name>
    <dbReference type="NCBI Taxonomy" id="1712513"/>
    <lineage>
        <taxon>Eukaryota</taxon>
        <taxon>Fungi</taxon>
        <taxon>Fungi incertae sedis</taxon>
        <taxon>Zoopagomycota</taxon>
        <taxon>Zoopagomycotina</taxon>
        <taxon>Zoopagomycetes</taxon>
        <taxon>Zoopagales</taxon>
        <taxon>Piptocephalidaceae</taxon>
        <taxon>Syncephalis</taxon>
    </lineage>
</organism>
<sequence>MRATLFAASCTIIAGLALSWIPHSAEAIKDTSTIPPDRVKLLCANEVTQYVSYSVRVTTGSLSGVYLSPKTNALANEASSLKTNSSAGLNTPFIIRFDRANSCAPSSLSVSSSRRTTCNIGTVTPARTITIAEPYCIVLDNINGTVAAEVTTDYTFSNSRSGGSSGSGDSSGNGDGDSSSGSPGMPGMPGGFFNEAGSMHTHIHVHYLMGAALTALMAWWL</sequence>
<dbReference type="Proteomes" id="UP000278143">
    <property type="component" value="Unassembled WGS sequence"/>
</dbReference>
<dbReference type="OrthoDB" id="10577966at2759"/>
<name>A0A4P9Z2Z8_9FUNG</name>
<protein>
    <submittedName>
        <fullName evidence="3">Uncharacterized protein</fullName>
    </submittedName>
</protein>
<gene>
    <name evidence="3" type="ORF">SYNPS1DRAFT_21878</name>
</gene>
<feature type="chain" id="PRO_5020584956" evidence="2">
    <location>
        <begin position="28"/>
        <end position="221"/>
    </location>
</feature>
<dbReference type="AlphaFoldDB" id="A0A4P9Z2Z8"/>
<evidence type="ECO:0000313" key="3">
    <source>
        <dbReference type="EMBL" id="RKP26342.1"/>
    </source>
</evidence>
<keyword evidence="4" id="KW-1185">Reference proteome</keyword>